<keyword evidence="2" id="KW-1185">Reference proteome</keyword>
<accession>A0AA39DBX5</accession>
<evidence type="ECO:0000313" key="2">
    <source>
        <dbReference type="Proteomes" id="UP001168098"/>
    </source>
</evidence>
<evidence type="ECO:0000313" key="1">
    <source>
        <dbReference type="EMBL" id="KAJ9678129.1"/>
    </source>
</evidence>
<dbReference type="EMBL" id="JARBHA010000017">
    <property type="protein sequence ID" value="KAJ9678129.1"/>
    <property type="molecule type" value="Genomic_DNA"/>
</dbReference>
<proteinExistence type="predicted"/>
<reference evidence="1 2" key="1">
    <citation type="journal article" date="2023" name="BMC Biotechnol.">
        <title>Vitis rotundifolia cv Carlos genome sequencing.</title>
        <authorList>
            <person name="Huff M."/>
            <person name="Hulse-Kemp A."/>
            <person name="Scheffler B."/>
            <person name="Youngblood R."/>
            <person name="Simpson S."/>
            <person name="Babiker E."/>
            <person name="Staton M."/>
        </authorList>
    </citation>
    <scope>NUCLEOTIDE SEQUENCE [LARGE SCALE GENOMIC DNA]</scope>
    <source>
        <tissue evidence="1">Leaf</tissue>
    </source>
</reference>
<protein>
    <submittedName>
        <fullName evidence="1">Uncharacterized protein</fullName>
    </submittedName>
</protein>
<name>A0AA39DBX5_VITRO</name>
<organism evidence="1 2">
    <name type="scientific">Vitis rotundifolia</name>
    <name type="common">Muscadine grape</name>
    <dbReference type="NCBI Taxonomy" id="103349"/>
    <lineage>
        <taxon>Eukaryota</taxon>
        <taxon>Viridiplantae</taxon>
        <taxon>Streptophyta</taxon>
        <taxon>Embryophyta</taxon>
        <taxon>Tracheophyta</taxon>
        <taxon>Spermatophyta</taxon>
        <taxon>Magnoliopsida</taxon>
        <taxon>eudicotyledons</taxon>
        <taxon>Gunneridae</taxon>
        <taxon>Pentapetalae</taxon>
        <taxon>rosids</taxon>
        <taxon>Vitales</taxon>
        <taxon>Vitaceae</taxon>
        <taxon>Viteae</taxon>
        <taxon>Vitis</taxon>
    </lineage>
</organism>
<sequence length="134" mass="14477">MIARIEARQQEIEVAQLRMNSLISLHLDDIKSLTRFQAGPSIVNHDLPNPSDALEVADGVGASFSPKPNVLEVTIPDLTLERLTSGHLDTVATGPSIANDTDILPLVAPLSMTTLVNTINRPVVNQKRMSKMTG</sequence>
<comment type="caution">
    <text evidence="1">The sequence shown here is derived from an EMBL/GenBank/DDBJ whole genome shotgun (WGS) entry which is preliminary data.</text>
</comment>
<gene>
    <name evidence="1" type="ORF">PVL29_022890</name>
</gene>
<dbReference type="Proteomes" id="UP001168098">
    <property type="component" value="Unassembled WGS sequence"/>
</dbReference>
<dbReference type="AlphaFoldDB" id="A0AA39DBX5"/>